<dbReference type="Proteomes" id="UP000307841">
    <property type="component" value="Unassembled WGS sequence"/>
</dbReference>
<protein>
    <submittedName>
        <fullName evidence="2">Uncharacterized protein</fullName>
    </submittedName>
</protein>
<evidence type="ECO:0000313" key="2">
    <source>
        <dbReference type="EMBL" id="TKI57370.1"/>
    </source>
</evidence>
<evidence type="ECO:0000313" key="3">
    <source>
        <dbReference type="Proteomes" id="UP000307841"/>
    </source>
</evidence>
<keyword evidence="3" id="KW-1185">Reference proteome</keyword>
<proteinExistence type="predicted"/>
<evidence type="ECO:0000256" key="1">
    <source>
        <dbReference type="SAM" id="SignalP"/>
    </source>
</evidence>
<accession>A0A4U2Y9J3</accession>
<feature type="signal peptide" evidence="1">
    <location>
        <begin position="1"/>
        <end position="21"/>
    </location>
</feature>
<dbReference type="RefSeq" id="WP_137030809.1">
    <property type="nucleotide sequence ID" value="NZ_SZNK01000001.1"/>
</dbReference>
<feature type="chain" id="PRO_5020306922" evidence="1">
    <location>
        <begin position="22"/>
        <end position="151"/>
    </location>
</feature>
<dbReference type="OrthoDB" id="1155061at2"/>
<gene>
    <name evidence="2" type="ORF">E8L90_18985</name>
</gene>
<organism evidence="2 3">
    <name type="scientific">Brevibacillus antibioticus</name>
    <dbReference type="NCBI Taxonomy" id="2570228"/>
    <lineage>
        <taxon>Bacteria</taxon>
        <taxon>Bacillati</taxon>
        <taxon>Bacillota</taxon>
        <taxon>Bacilli</taxon>
        <taxon>Bacillales</taxon>
        <taxon>Paenibacillaceae</taxon>
        <taxon>Brevibacillus</taxon>
    </lineage>
</organism>
<reference evidence="2 3" key="1">
    <citation type="submission" date="2019-04" db="EMBL/GenBank/DDBJ databases">
        <title>Whole genome sequencing of Brevibacillus sp. TGS2-1.</title>
        <authorList>
            <person name="Choi A."/>
        </authorList>
    </citation>
    <scope>NUCLEOTIDE SEQUENCE [LARGE SCALE GENOMIC DNA]</scope>
    <source>
        <strain evidence="2 3">TGS2-1</strain>
    </source>
</reference>
<name>A0A4U2Y9J3_9BACL</name>
<sequence>MFKKALIILTLSSVVAVPCLAAEAHGASLPLQEKAPASEKTIIKNAAFGQEVWVMLGSPIPSGWVVIRSTGTMNLIKDVNKAPAGYEVWVMLGSPIPTGWAVIRSSGNMNLIKNLNNASSGQEVWVMLGSPIPDGWIVIRSTGTMNLIKHL</sequence>
<keyword evidence="1" id="KW-0732">Signal</keyword>
<dbReference type="EMBL" id="SZNK01000001">
    <property type="protein sequence ID" value="TKI57370.1"/>
    <property type="molecule type" value="Genomic_DNA"/>
</dbReference>
<dbReference type="AlphaFoldDB" id="A0A4U2Y9J3"/>
<comment type="caution">
    <text evidence="2">The sequence shown here is derived from an EMBL/GenBank/DDBJ whole genome shotgun (WGS) entry which is preliminary data.</text>
</comment>